<keyword evidence="4 8" id="KW-0812">Transmembrane</keyword>
<gene>
    <name evidence="11" type="primary">KNAG0A04570</name>
    <name evidence="11" type="ordered locus">KNAG_0A04570</name>
</gene>
<feature type="transmembrane region" description="Helical" evidence="8">
    <location>
        <begin position="89"/>
        <end position="113"/>
    </location>
</feature>
<evidence type="ECO:0000313" key="12">
    <source>
        <dbReference type="Proteomes" id="UP000006310"/>
    </source>
</evidence>
<dbReference type="eggNOG" id="KOG1484">
    <property type="taxonomic scope" value="Eukaryota"/>
</dbReference>
<feature type="domain" description="Cation efflux protein transmembrane" evidence="10">
    <location>
        <begin position="362"/>
        <end position="554"/>
    </location>
</feature>
<organism evidence="11 12">
    <name type="scientific">Huiozyma naganishii (strain ATCC MYA-139 / BCRC 22969 / CBS 8797 / KCTC 17520 / NBRC 10181 / NCYC 3082 / Yp74L-3)</name>
    <name type="common">Yeast</name>
    <name type="synonym">Kazachstania naganishii</name>
    <dbReference type="NCBI Taxonomy" id="1071383"/>
    <lineage>
        <taxon>Eukaryota</taxon>
        <taxon>Fungi</taxon>
        <taxon>Dikarya</taxon>
        <taxon>Ascomycota</taxon>
        <taxon>Saccharomycotina</taxon>
        <taxon>Saccharomycetes</taxon>
        <taxon>Saccharomycetales</taxon>
        <taxon>Saccharomycetaceae</taxon>
        <taxon>Huiozyma</taxon>
    </lineage>
</organism>
<feature type="transmembrane region" description="Helical" evidence="8">
    <location>
        <begin position="161"/>
        <end position="178"/>
    </location>
</feature>
<dbReference type="InterPro" id="IPR027469">
    <property type="entry name" value="Cation_efflux_TMD_sf"/>
</dbReference>
<dbReference type="InterPro" id="IPR002524">
    <property type="entry name" value="Cation_efflux"/>
</dbReference>
<dbReference type="SUPFAM" id="SSF161111">
    <property type="entry name" value="Cation efflux protein transmembrane domain-like"/>
    <property type="match status" value="1"/>
</dbReference>
<reference evidence="12" key="2">
    <citation type="submission" date="2012-08" db="EMBL/GenBank/DDBJ databases">
        <title>Genome sequence of Kazachstania naganishii.</title>
        <authorList>
            <person name="Gordon J.L."/>
            <person name="Armisen D."/>
            <person name="Proux-Wera E."/>
            <person name="OhEigeartaigh S.S."/>
            <person name="Byrne K.P."/>
            <person name="Wolfe K.H."/>
        </authorList>
    </citation>
    <scope>NUCLEOTIDE SEQUENCE [LARGE SCALE GENOMIC DNA]</scope>
    <source>
        <strain evidence="12">ATCC MYA-139 / BCRC 22969 / CBS 8797 / CCRC 22969 / KCTC 17520 / NBRC 10181 / NCYC 3082</strain>
    </source>
</reference>
<dbReference type="GeneID" id="34523764"/>
<dbReference type="Proteomes" id="UP000006310">
    <property type="component" value="Chromosome 1"/>
</dbReference>
<feature type="transmembrane region" description="Helical" evidence="8">
    <location>
        <begin position="198"/>
        <end position="220"/>
    </location>
</feature>
<protein>
    <recommendedName>
        <fullName evidence="8">Zinc transporter</fullName>
    </recommendedName>
</protein>
<evidence type="ECO:0000259" key="10">
    <source>
        <dbReference type="Pfam" id="PF01545"/>
    </source>
</evidence>
<evidence type="ECO:0000256" key="6">
    <source>
        <dbReference type="ARBA" id="ARBA00023065"/>
    </source>
</evidence>
<comment type="subcellular location">
    <subcellularLocation>
        <location evidence="8">Endoplasmic reticulum membrane</location>
        <topology evidence="8">Multi-pass membrane protein</topology>
    </subcellularLocation>
    <subcellularLocation>
        <location evidence="1">Membrane</location>
        <topology evidence="1">Multi-pass membrane protein</topology>
    </subcellularLocation>
</comment>
<feature type="transmembrane region" description="Helical" evidence="8">
    <location>
        <begin position="57"/>
        <end position="77"/>
    </location>
</feature>
<dbReference type="InterPro" id="IPR045316">
    <property type="entry name" value="Msc2-like"/>
</dbReference>
<evidence type="ECO:0000256" key="2">
    <source>
        <dbReference type="ARBA" id="ARBA00008873"/>
    </source>
</evidence>
<dbReference type="GO" id="GO:0005789">
    <property type="term" value="C:endoplasmic reticulum membrane"/>
    <property type="evidence" value="ECO:0007669"/>
    <property type="project" value="UniProtKB-SubCell"/>
</dbReference>
<evidence type="ECO:0000313" key="11">
    <source>
        <dbReference type="EMBL" id="CCK68129.1"/>
    </source>
</evidence>
<dbReference type="EMBL" id="HE978314">
    <property type="protein sequence ID" value="CCK68129.1"/>
    <property type="molecule type" value="Genomic_DNA"/>
</dbReference>
<dbReference type="GO" id="GO:0005385">
    <property type="term" value="F:zinc ion transmembrane transporter activity"/>
    <property type="evidence" value="ECO:0007669"/>
    <property type="project" value="UniProtKB-UniRule"/>
</dbReference>
<keyword evidence="3 8" id="KW-0813">Transport</keyword>
<dbReference type="Gene3D" id="1.20.1510.10">
    <property type="entry name" value="Cation efflux protein transmembrane domain"/>
    <property type="match status" value="1"/>
</dbReference>
<evidence type="ECO:0000256" key="3">
    <source>
        <dbReference type="ARBA" id="ARBA00022448"/>
    </source>
</evidence>
<name>J7S2E4_HUIN7</name>
<evidence type="ECO:0000256" key="1">
    <source>
        <dbReference type="ARBA" id="ARBA00004141"/>
    </source>
</evidence>
<reference evidence="11 12" key="1">
    <citation type="journal article" date="2011" name="Proc. Natl. Acad. Sci. U.S.A.">
        <title>Evolutionary erosion of yeast sex chromosomes by mating-type switching accidents.</title>
        <authorList>
            <person name="Gordon J.L."/>
            <person name="Armisen D."/>
            <person name="Proux-Wera E."/>
            <person name="Oheigeartaigh S.S."/>
            <person name="Byrne K.P."/>
            <person name="Wolfe K.H."/>
        </authorList>
    </citation>
    <scope>NUCLEOTIDE SEQUENCE [LARGE SCALE GENOMIC DNA]</scope>
    <source>
        <strain evidence="12">ATCC MYA-139 / BCRC 22969 / CBS 8797 / CCRC 22969 / KCTC 17520 / NBRC 10181 / NCYC 3082</strain>
    </source>
</reference>
<dbReference type="OrthoDB" id="78669at2759"/>
<keyword evidence="6 8" id="KW-0406">Ion transport</keyword>
<keyword evidence="12" id="KW-1185">Reference proteome</keyword>
<feature type="transmembrane region" description="Helical" evidence="8">
    <location>
        <begin position="361"/>
        <end position="380"/>
    </location>
</feature>
<feature type="transmembrane region" description="Helical" evidence="8">
    <location>
        <begin position="496"/>
        <end position="518"/>
    </location>
</feature>
<dbReference type="NCBIfam" id="TIGR01297">
    <property type="entry name" value="CDF"/>
    <property type="match status" value="1"/>
</dbReference>
<keyword evidence="7 8" id="KW-0472">Membrane</keyword>
<feature type="compositionally biased region" description="Basic and acidic residues" evidence="9">
    <location>
        <begin position="604"/>
        <end position="641"/>
    </location>
</feature>
<keyword evidence="8" id="KW-0256">Endoplasmic reticulum</keyword>
<keyword evidence="5 8" id="KW-1133">Transmembrane helix</keyword>
<dbReference type="AlphaFoldDB" id="J7S2E4"/>
<dbReference type="GO" id="GO:1904257">
    <property type="term" value="P:zinc ion import into Golgi lumen"/>
    <property type="evidence" value="ECO:0007669"/>
    <property type="project" value="TreeGrafter"/>
</dbReference>
<dbReference type="PROSITE" id="PS51257">
    <property type="entry name" value="PROKAR_LIPOPROTEIN"/>
    <property type="match status" value="1"/>
</dbReference>
<proteinExistence type="inferred from homology"/>
<dbReference type="HOGENOM" id="CLU_013430_11_1_1"/>
<dbReference type="KEGG" id="kng:KNAG_0A04570"/>
<dbReference type="FunFam" id="1.20.1510.10:FF:000014">
    <property type="entry name" value="Cation efflux protein/ zinc transporter"/>
    <property type="match status" value="1"/>
</dbReference>
<feature type="transmembrane region" description="Helical" evidence="8">
    <location>
        <begin position="21"/>
        <end position="37"/>
    </location>
</feature>
<dbReference type="GO" id="GO:0005794">
    <property type="term" value="C:Golgi apparatus"/>
    <property type="evidence" value="ECO:0007669"/>
    <property type="project" value="TreeGrafter"/>
</dbReference>
<comment type="similarity">
    <text evidence="2 8">Belongs to the cation diffusion facilitator (CDF) transporter (TC 2.A.4) family. SLC30A subfamily.</text>
</comment>
<comment type="caution">
    <text evidence="8">Lacks conserved residue(s) required for the propagation of feature annotation.</text>
</comment>
<evidence type="ECO:0000256" key="4">
    <source>
        <dbReference type="ARBA" id="ARBA00022692"/>
    </source>
</evidence>
<feature type="transmembrane region" description="Helical" evidence="8">
    <location>
        <begin position="232"/>
        <end position="255"/>
    </location>
</feature>
<feature type="transmembrane region" description="Helical" evidence="8">
    <location>
        <begin position="275"/>
        <end position="294"/>
    </location>
</feature>
<evidence type="ECO:0000256" key="9">
    <source>
        <dbReference type="SAM" id="MobiDB-lite"/>
    </source>
</evidence>
<dbReference type="Pfam" id="PF01545">
    <property type="entry name" value="Cation_efflux"/>
    <property type="match status" value="1"/>
</dbReference>
<evidence type="ECO:0000256" key="5">
    <source>
        <dbReference type="ARBA" id="ARBA00022989"/>
    </source>
</evidence>
<accession>J7S2E4</accession>
<feature type="transmembrane region" description="Helical" evidence="8">
    <location>
        <begin position="524"/>
        <end position="546"/>
    </location>
</feature>
<evidence type="ECO:0000256" key="8">
    <source>
        <dbReference type="RuleBase" id="RU369017"/>
    </source>
</evidence>
<dbReference type="GO" id="GO:0031410">
    <property type="term" value="C:cytoplasmic vesicle"/>
    <property type="evidence" value="ECO:0007669"/>
    <property type="project" value="TreeGrafter"/>
</dbReference>
<feature type="transmembrane region" description="Helical" evidence="8">
    <location>
        <begin position="466"/>
        <end position="484"/>
    </location>
</feature>
<dbReference type="STRING" id="1071383.J7S2E4"/>
<comment type="function">
    <text evidence="8">Functions as a zinc transporter.</text>
</comment>
<feature type="transmembrane region" description="Helical" evidence="8">
    <location>
        <begin position="423"/>
        <end position="446"/>
    </location>
</feature>
<dbReference type="PANTHER" id="PTHR45755">
    <property type="match status" value="1"/>
</dbReference>
<feature type="region of interest" description="Disordered" evidence="9">
    <location>
        <begin position="597"/>
        <end position="641"/>
    </location>
</feature>
<dbReference type="OMA" id="MEHNAND"/>
<dbReference type="GO" id="GO:0006882">
    <property type="term" value="P:intracellular zinc ion homeostasis"/>
    <property type="evidence" value="ECO:0007669"/>
    <property type="project" value="EnsemblFungi"/>
</dbReference>
<dbReference type="PANTHER" id="PTHR45755:SF4">
    <property type="entry name" value="ZINC TRANSPORTER 7"/>
    <property type="match status" value="1"/>
</dbReference>
<evidence type="ECO:0000256" key="7">
    <source>
        <dbReference type="ARBA" id="ARBA00023136"/>
    </source>
</evidence>
<feature type="transmembrane region" description="Helical" evidence="8">
    <location>
        <begin position="392"/>
        <end position="411"/>
    </location>
</feature>
<dbReference type="InterPro" id="IPR058533">
    <property type="entry name" value="Cation_efflux_TM"/>
</dbReference>
<sequence>MERDREGRTMTLQDALAKIPLLLSYATMVLACSLILTSDPVADNHSTASIWGKISSIIAKFVLLPSFISAGVASCLMGAKVMAKTFHSIVPLVLFVYISVIGCYLGQSVLGSIQVTCYSLLAIKYLTAVGKSSLGHLSKCFGPLILISLAIGYFHGGSLQYMALLKLVFFVVLQTNVYQWSSRIWNAREHTSKTVKTIYTVLVSTTVISFVSLYGISYLGQLGGHHSGVPTLNYLMIFVFFGCLAVFSLSIQDILGQELASVKSNDQSVTTLPSLFHNGTLLATGLMAVVLKYLSFDVSHGFIEHILMFSFVTLSEFISRQFAFGTVGGGSPKDTVNVPKDIVSSGSLFSRVIGDKDTRSIFSFLLLNSTFMFVQLLYSFRSKSLGLLSDSLHMALDCTSLLLGLIAAVLSKGPATDKFPFKLNYLETLTGFTNGVLLLGIVSGIFVEAIERCFFNPIAIEGTNELLVVAVLGLLVNLVGLFSMEHNANDSENMRGIFLHILADTLGSVGVIVSTILIKFTGWYIFDPIASLFIGILILASSIPLLKSTSASILLKLDDKNHNIIKDVLNQISTTPGVAGYTTPRFWPYKLYSQGHSHAHGHSHGHDQEHPIGKHEHEHEHGHEHSHQQEEHHDHDDACMDSPEKKLIGYIHVQYVEGENSTILKKRVEKILERAGIKAWIQVESPTANCWCRPASANQVIVPQTVQT</sequence>
<dbReference type="RefSeq" id="XP_022462375.1">
    <property type="nucleotide sequence ID" value="XM_022608874.1"/>
</dbReference>